<protein>
    <recommendedName>
        <fullName evidence="4">dihydropteroate synthase</fullName>
        <ecNumber evidence="4">2.5.1.15</ecNumber>
    </recommendedName>
</protein>
<evidence type="ECO:0000256" key="7">
    <source>
        <dbReference type="ARBA" id="ARBA00022842"/>
    </source>
</evidence>
<dbReference type="InterPro" id="IPR011005">
    <property type="entry name" value="Dihydropteroate_synth-like_sf"/>
</dbReference>
<dbReference type="EMBL" id="MWAK01000210">
    <property type="protein sequence ID" value="OPZ91019.1"/>
    <property type="molecule type" value="Genomic_DNA"/>
</dbReference>
<dbReference type="EC" id="2.5.1.15" evidence="4"/>
<evidence type="ECO:0000256" key="6">
    <source>
        <dbReference type="ARBA" id="ARBA00022723"/>
    </source>
</evidence>
<evidence type="ECO:0000256" key="2">
    <source>
        <dbReference type="ARBA" id="ARBA00001946"/>
    </source>
</evidence>
<comment type="pathway">
    <text evidence="3">Cofactor biosynthesis; tetrahydrofolate biosynthesis; 7,8-dihydrofolate from 2-amino-4-hydroxy-6-hydroxymethyl-7,8-dihydropteridine diphosphate and 4-aminobenzoate: step 1/2.</text>
</comment>
<dbReference type="GO" id="GO:0046656">
    <property type="term" value="P:folic acid biosynthetic process"/>
    <property type="evidence" value="ECO:0007669"/>
    <property type="project" value="UniProtKB-KW"/>
</dbReference>
<dbReference type="InterPro" id="IPR006390">
    <property type="entry name" value="DHP_synth_dom"/>
</dbReference>
<evidence type="ECO:0000313" key="10">
    <source>
        <dbReference type="EMBL" id="OPZ91019.1"/>
    </source>
</evidence>
<comment type="catalytic activity">
    <reaction evidence="1">
        <text>(7,8-dihydropterin-6-yl)methyl diphosphate + 4-aminobenzoate = 7,8-dihydropteroate + diphosphate</text>
        <dbReference type="Rhea" id="RHEA:19949"/>
        <dbReference type="ChEBI" id="CHEBI:17836"/>
        <dbReference type="ChEBI" id="CHEBI:17839"/>
        <dbReference type="ChEBI" id="CHEBI:33019"/>
        <dbReference type="ChEBI" id="CHEBI:72950"/>
        <dbReference type="EC" id="2.5.1.15"/>
    </reaction>
</comment>
<reference evidence="10 11" key="1">
    <citation type="submission" date="2017-02" db="EMBL/GenBank/DDBJ databases">
        <title>Delving into the versatile metabolic prowess of the omnipresent phylum Bacteroidetes.</title>
        <authorList>
            <person name="Nobu M.K."/>
            <person name="Mei R."/>
            <person name="Narihiro T."/>
            <person name="Kuroda K."/>
            <person name="Liu W.-T."/>
        </authorList>
    </citation>
    <scope>NUCLEOTIDE SEQUENCE [LARGE SCALE GENOMIC DNA]</scope>
    <source>
        <strain evidence="10">ADurb.Bin417</strain>
    </source>
</reference>
<evidence type="ECO:0000256" key="5">
    <source>
        <dbReference type="ARBA" id="ARBA00022679"/>
    </source>
</evidence>
<evidence type="ECO:0000256" key="4">
    <source>
        <dbReference type="ARBA" id="ARBA00012458"/>
    </source>
</evidence>
<organism evidence="10 11">
    <name type="scientific">candidate division TA06 bacterium ADurb.Bin417</name>
    <dbReference type="NCBI Taxonomy" id="1852828"/>
    <lineage>
        <taxon>Bacteria</taxon>
        <taxon>Bacteria division TA06</taxon>
    </lineage>
</organism>
<comment type="cofactor">
    <cofactor evidence="2">
        <name>Mg(2+)</name>
        <dbReference type="ChEBI" id="CHEBI:18420"/>
    </cofactor>
</comment>
<dbReference type="PANTHER" id="PTHR20941:SF1">
    <property type="entry name" value="FOLIC ACID SYNTHESIS PROTEIN FOL1"/>
    <property type="match status" value="1"/>
</dbReference>
<comment type="caution">
    <text evidence="10">The sequence shown here is derived from an EMBL/GenBank/DDBJ whole genome shotgun (WGS) entry which is preliminary data.</text>
</comment>
<dbReference type="GO" id="GO:0046654">
    <property type="term" value="P:tetrahydrofolate biosynthetic process"/>
    <property type="evidence" value="ECO:0007669"/>
    <property type="project" value="TreeGrafter"/>
</dbReference>
<dbReference type="CDD" id="cd00739">
    <property type="entry name" value="DHPS"/>
    <property type="match status" value="1"/>
</dbReference>
<evidence type="ECO:0000259" key="9">
    <source>
        <dbReference type="PROSITE" id="PS50972"/>
    </source>
</evidence>
<dbReference type="Pfam" id="PF00809">
    <property type="entry name" value="Pterin_bind"/>
    <property type="match status" value="1"/>
</dbReference>
<dbReference type="InterPro" id="IPR045031">
    <property type="entry name" value="DHP_synth-like"/>
</dbReference>
<dbReference type="GO" id="GO:0004156">
    <property type="term" value="F:dihydropteroate synthase activity"/>
    <property type="evidence" value="ECO:0007669"/>
    <property type="project" value="UniProtKB-EC"/>
</dbReference>
<dbReference type="Proteomes" id="UP000485484">
    <property type="component" value="Unassembled WGS sequence"/>
</dbReference>
<evidence type="ECO:0000256" key="1">
    <source>
        <dbReference type="ARBA" id="ARBA00000012"/>
    </source>
</evidence>
<dbReference type="AlphaFoldDB" id="A0A1V5MCT9"/>
<name>A0A1V5MCT9_UNCT6</name>
<dbReference type="PROSITE" id="PS50972">
    <property type="entry name" value="PTERIN_BINDING"/>
    <property type="match status" value="1"/>
</dbReference>
<gene>
    <name evidence="10" type="primary">folP</name>
    <name evidence="10" type="ORF">BWY73_01196</name>
</gene>
<keyword evidence="8" id="KW-0289">Folate biosynthesis</keyword>
<dbReference type="NCBIfam" id="TIGR01496">
    <property type="entry name" value="DHPS"/>
    <property type="match status" value="1"/>
</dbReference>
<keyword evidence="6" id="KW-0479">Metal-binding</keyword>
<feature type="domain" description="Pterin-binding" evidence="9">
    <location>
        <begin position="133"/>
        <end position="385"/>
    </location>
</feature>
<accession>A0A1V5MCT9</accession>
<evidence type="ECO:0000256" key="3">
    <source>
        <dbReference type="ARBA" id="ARBA00004763"/>
    </source>
</evidence>
<keyword evidence="7" id="KW-0460">Magnesium</keyword>
<dbReference type="Gene3D" id="3.20.20.20">
    <property type="entry name" value="Dihydropteroate synthase-like"/>
    <property type="match status" value="1"/>
</dbReference>
<sequence length="397" mass="42077">MRLRPLIPRGAGLARELKRVGVDPAGIRIMTPKADLLVLEVDDLDYRAALILKQELLSLGAEAAVSRRAYRLGGGSGPAVIIGRRADLETLTVKLARQPFGLKELAGRLRSFLESVAPLSWQLAGRRLYLDRPLIMGILNVTPDSFSDGGRYQDPAAALEQALRLEAEGADLIDVGAESTRPGSKPISADDEWRRLAPVLKLVVPRLGLPVSVDTSKPEVARAALDAGAIVINDVTAGAAPGMFKLAARSGAGLVLMHMQGRPETMQVNPSYRDAPAEIYAFMAERLEAAAVAGVGPEQLVVDPGIGFGKSLEHNLLLLRRIGEFTGLGRPVLVGPSRKGFIGALTGLPMEERVEGTLAAVLAAFQAGASIFRVHDVQPVKRALAVAGAIKNADTGN</sequence>
<dbReference type="PROSITE" id="PS00793">
    <property type="entry name" value="DHPS_2"/>
    <property type="match status" value="1"/>
</dbReference>
<evidence type="ECO:0000313" key="11">
    <source>
        <dbReference type="Proteomes" id="UP000485484"/>
    </source>
</evidence>
<dbReference type="SUPFAM" id="SSF51717">
    <property type="entry name" value="Dihydropteroate synthetase-like"/>
    <property type="match status" value="1"/>
</dbReference>
<evidence type="ECO:0000256" key="8">
    <source>
        <dbReference type="ARBA" id="ARBA00022909"/>
    </source>
</evidence>
<keyword evidence="5 10" id="KW-0808">Transferase</keyword>
<dbReference type="GO" id="GO:0005829">
    <property type="term" value="C:cytosol"/>
    <property type="evidence" value="ECO:0007669"/>
    <property type="project" value="TreeGrafter"/>
</dbReference>
<dbReference type="GO" id="GO:0046872">
    <property type="term" value="F:metal ion binding"/>
    <property type="evidence" value="ECO:0007669"/>
    <property type="project" value="UniProtKB-KW"/>
</dbReference>
<dbReference type="PANTHER" id="PTHR20941">
    <property type="entry name" value="FOLATE SYNTHESIS PROTEINS"/>
    <property type="match status" value="1"/>
</dbReference>
<proteinExistence type="predicted"/>
<dbReference type="PROSITE" id="PS00792">
    <property type="entry name" value="DHPS_1"/>
    <property type="match status" value="1"/>
</dbReference>
<dbReference type="InterPro" id="IPR000489">
    <property type="entry name" value="Pterin-binding_dom"/>
</dbReference>